<evidence type="ECO:0000313" key="2">
    <source>
        <dbReference type="Proteomes" id="UP001055879"/>
    </source>
</evidence>
<name>A0ACB8ZG72_ARCLA</name>
<protein>
    <submittedName>
        <fullName evidence="1">Uncharacterized protein</fullName>
    </submittedName>
</protein>
<sequence length="107" mass="12413">MAEEAISALVSDVLRSLASIAFQEFRRLQRLEDDVSALKNAYTQIQTVLNDAEVKQREQKDVETWLKSLRSASLEVENILDEVLTEAMLHRLHKERGFIYKELKVRP</sequence>
<dbReference type="EMBL" id="CM042056">
    <property type="protein sequence ID" value="KAI3696650.1"/>
    <property type="molecule type" value="Genomic_DNA"/>
</dbReference>
<accession>A0ACB8ZG72</accession>
<proteinExistence type="predicted"/>
<organism evidence="1 2">
    <name type="scientific">Arctium lappa</name>
    <name type="common">Greater burdock</name>
    <name type="synonym">Lappa major</name>
    <dbReference type="NCBI Taxonomy" id="4217"/>
    <lineage>
        <taxon>Eukaryota</taxon>
        <taxon>Viridiplantae</taxon>
        <taxon>Streptophyta</taxon>
        <taxon>Embryophyta</taxon>
        <taxon>Tracheophyta</taxon>
        <taxon>Spermatophyta</taxon>
        <taxon>Magnoliopsida</taxon>
        <taxon>eudicotyledons</taxon>
        <taxon>Gunneridae</taxon>
        <taxon>Pentapetalae</taxon>
        <taxon>asterids</taxon>
        <taxon>campanulids</taxon>
        <taxon>Asterales</taxon>
        <taxon>Asteraceae</taxon>
        <taxon>Carduoideae</taxon>
        <taxon>Cardueae</taxon>
        <taxon>Arctiinae</taxon>
        <taxon>Arctium</taxon>
    </lineage>
</organism>
<evidence type="ECO:0000313" key="1">
    <source>
        <dbReference type="EMBL" id="KAI3696650.1"/>
    </source>
</evidence>
<keyword evidence="2" id="KW-1185">Reference proteome</keyword>
<gene>
    <name evidence="1" type="ORF">L6452_29100</name>
</gene>
<dbReference type="Proteomes" id="UP001055879">
    <property type="component" value="Linkage Group LG10"/>
</dbReference>
<comment type="caution">
    <text evidence="1">The sequence shown here is derived from an EMBL/GenBank/DDBJ whole genome shotgun (WGS) entry which is preliminary data.</text>
</comment>
<reference evidence="1 2" key="2">
    <citation type="journal article" date="2022" name="Mol. Ecol. Resour.">
        <title>The genomes of chicory, endive, great burdock and yacon provide insights into Asteraceae paleo-polyploidization history and plant inulin production.</title>
        <authorList>
            <person name="Fan W."/>
            <person name="Wang S."/>
            <person name="Wang H."/>
            <person name="Wang A."/>
            <person name="Jiang F."/>
            <person name="Liu H."/>
            <person name="Zhao H."/>
            <person name="Xu D."/>
            <person name="Zhang Y."/>
        </authorList>
    </citation>
    <scope>NUCLEOTIDE SEQUENCE [LARGE SCALE GENOMIC DNA]</scope>
    <source>
        <strain evidence="2">cv. Niubang</strain>
    </source>
</reference>
<reference evidence="2" key="1">
    <citation type="journal article" date="2022" name="Mol. Ecol. Resour.">
        <title>The genomes of chicory, endive, great burdock and yacon provide insights into Asteraceae palaeo-polyploidization history and plant inulin production.</title>
        <authorList>
            <person name="Fan W."/>
            <person name="Wang S."/>
            <person name="Wang H."/>
            <person name="Wang A."/>
            <person name="Jiang F."/>
            <person name="Liu H."/>
            <person name="Zhao H."/>
            <person name="Xu D."/>
            <person name="Zhang Y."/>
        </authorList>
    </citation>
    <scope>NUCLEOTIDE SEQUENCE [LARGE SCALE GENOMIC DNA]</scope>
    <source>
        <strain evidence="2">cv. Niubang</strain>
    </source>
</reference>